<keyword evidence="7 8" id="KW-0472">Membrane</keyword>
<evidence type="ECO:0000259" key="9">
    <source>
        <dbReference type="PROSITE" id="PS50893"/>
    </source>
</evidence>
<protein>
    <submittedName>
        <fullName evidence="10">Teichoic acids export ATP-binding protein TagH</fullName>
    </submittedName>
</protein>
<evidence type="ECO:0000313" key="10">
    <source>
        <dbReference type="EMBL" id="CDZ99233.1"/>
    </source>
</evidence>
<dbReference type="InterPro" id="IPR003439">
    <property type="entry name" value="ABC_transporter-like_ATP-bd"/>
</dbReference>
<evidence type="ECO:0000256" key="8">
    <source>
        <dbReference type="SAM" id="Phobius"/>
    </source>
</evidence>
<comment type="similarity">
    <text evidence="1">Belongs to the ABC transporter superfamily.</text>
</comment>
<dbReference type="HOGENOM" id="CLU_000604_1_2_9"/>
<evidence type="ECO:0000256" key="3">
    <source>
        <dbReference type="ARBA" id="ARBA00022475"/>
    </source>
</evidence>
<feature type="transmembrane region" description="Helical" evidence="8">
    <location>
        <begin position="275"/>
        <end position="296"/>
    </location>
</feature>
<keyword evidence="11" id="KW-1185">Reference proteome</keyword>
<dbReference type="InterPro" id="IPR015860">
    <property type="entry name" value="ABC_transpr_TagH-like"/>
</dbReference>
<dbReference type="RefSeq" id="WP_081962336.1">
    <property type="nucleotide sequence ID" value="NZ_CCSE01000001.1"/>
</dbReference>
<dbReference type="InterPro" id="IPR027417">
    <property type="entry name" value="P-loop_NTPase"/>
</dbReference>
<dbReference type="AlphaFoldDB" id="A0A078LVL8"/>
<evidence type="ECO:0000256" key="5">
    <source>
        <dbReference type="ARBA" id="ARBA00022840"/>
    </source>
</evidence>
<dbReference type="InterPro" id="IPR017871">
    <property type="entry name" value="ABC_transporter-like_CS"/>
</dbReference>
<dbReference type="PANTHER" id="PTHR46743:SF2">
    <property type="entry name" value="TEICHOIC ACIDS EXPORT ATP-BINDING PROTEIN TAGH"/>
    <property type="match status" value="1"/>
</dbReference>
<keyword evidence="5 10" id="KW-0067">ATP-binding</keyword>
<keyword evidence="4" id="KW-0547">Nucleotide-binding</keyword>
<dbReference type="PROSITE" id="PS00211">
    <property type="entry name" value="ABC_TRANSPORTER_1"/>
    <property type="match status" value="1"/>
</dbReference>
<dbReference type="Proteomes" id="UP000044136">
    <property type="component" value="Unassembled WGS sequence"/>
</dbReference>
<dbReference type="InterPro" id="IPR003593">
    <property type="entry name" value="AAA+_ATPase"/>
</dbReference>
<evidence type="ECO:0000313" key="11">
    <source>
        <dbReference type="Proteomes" id="UP000044136"/>
    </source>
</evidence>
<dbReference type="PROSITE" id="PS50893">
    <property type="entry name" value="ABC_TRANSPORTER_2"/>
    <property type="match status" value="1"/>
</dbReference>
<dbReference type="GO" id="GO:0016020">
    <property type="term" value="C:membrane"/>
    <property type="evidence" value="ECO:0007669"/>
    <property type="project" value="InterPro"/>
</dbReference>
<dbReference type="eggNOG" id="COG1134">
    <property type="taxonomic scope" value="Bacteria"/>
</dbReference>
<dbReference type="EMBL" id="CCSE01000001">
    <property type="protein sequence ID" value="CDZ99233.1"/>
    <property type="molecule type" value="Genomic_DNA"/>
</dbReference>
<evidence type="ECO:0000256" key="6">
    <source>
        <dbReference type="ARBA" id="ARBA00022967"/>
    </source>
</evidence>
<evidence type="ECO:0000256" key="7">
    <source>
        <dbReference type="ARBA" id="ARBA00023136"/>
    </source>
</evidence>
<dbReference type="PANTHER" id="PTHR46743">
    <property type="entry name" value="TEICHOIC ACIDS EXPORT ATP-BINDING PROTEIN TAGH"/>
    <property type="match status" value="1"/>
</dbReference>
<sequence length="302" mass="33883">MTYKVKVDNVSKVFNTTSNKKKLWKILFPFMNKEQEYYHALKNVSFEVEPGDSVGIVGLNGSGKSTLSNLLGGVTVPSSGEISVDGKPSLIAISAGLNMELTGKENIHMKCLMHGLSEKQIEERYDDIVAFSELEDFLNQPIKSYSSGMMSRLGFAIAVHTDPDVLIVDEALSVGDDTFTSKCIDKMKDFREQGKTIFFVSHSIPQIQQMCNKAAWIHFGELREYGDCIPVVGLYARFVRGYNIKPKHIQKRYKKAMIEGQRTTTFDADKNDTKFGISNSILLMIFSVIIVVMGYLQAIQYL</sequence>
<evidence type="ECO:0000256" key="4">
    <source>
        <dbReference type="ARBA" id="ARBA00022741"/>
    </source>
</evidence>
<accession>A0A078LVL8</accession>
<dbReference type="Gene3D" id="3.40.50.300">
    <property type="entry name" value="P-loop containing nucleotide triphosphate hydrolases"/>
    <property type="match status" value="1"/>
</dbReference>
<dbReference type="SMART" id="SM00382">
    <property type="entry name" value="AAA"/>
    <property type="match status" value="1"/>
</dbReference>
<dbReference type="SUPFAM" id="SSF52540">
    <property type="entry name" value="P-loop containing nucleoside triphosphate hydrolases"/>
    <property type="match status" value="1"/>
</dbReference>
<dbReference type="GO" id="GO:0005524">
    <property type="term" value="F:ATP binding"/>
    <property type="evidence" value="ECO:0007669"/>
    <property type="project" value="UniProtKB-KW"/>
</dbReference>
<dbReference type="GO" id="GO:0016887">
    <property type="term" value="F:ATP hydrolysis activity"/>
    <property type="evidence" value="ECO:0007669"/>
    <property type="project" value="InterPro"/>
</dbReference>
<keyword evidence="6" id="KW-1278">Translocase</keyword>
<dbReference type="GO" id="GO:0140359">
    <property type="term" value="F:ABC-type transporter activity"/>
    <property type="evidence" value="ECO:0007669"/>
    <property type="project" value="InterPro"/>
</dbReference>
<dbReference type="CDD" id="cd03220">
    <property type="entry name" value="ABC_KpsT_Wzt"/>
    <property type="match status" value="1"/>
</dbReference>
<feature type="domain" description="ABC transporter" evidence="9">
    <location>
        <begin position="5"/>
        <end position="244"/>
    </location>
</feature>
<dbReference type="Pfam" id="PF00005">
    <property type="entry name" value="ABC_tran"/>
    <property type="match status" value="1"/>
</dbReference>
<organism evidence="10 11">
    <name type="scientific">Jeotgalicoccus saudimassiliensis</name>
    <dbReference type="NCBI Taxonomy" id="1461582"/>
    <lineage>
        <taxon>Bacteria</taxon>
        <taxon>Bacillati</taxon>
        <taxon>Bacillota</taxon>
        <taxon>Bacilli</taxon>
        <taxon>Bacillales</taxon>
        <taxon>Staphylococcaceae</taxon>
        <taxon>Jeotgalicoccus</taxon>
    </lineage>
</organism>
<reference evidence="10 11" key="1">
    <citation type="submission" date="2014-07" db="EMBL/GenBank/DDBJ databases">
        <authorList>
            <person name="Urmite Genomes Urmite Genomes"/>
        </authorList>
    </citation>
    <scope>NUCLEOTIDE SEQUENCE [LARGE SCALE GENOMIC DNA]</scope>
    <source>
        <strain evidence="10 11">13MG44_air</strain>
    </source>
</reference>
<proteinExistence type="inferred from homology"/>
<dbReference type="FunFam" id="3.40.50.300:FF:003010">
    <property type="entry name" value="Teichoic acids export ATP-binding protein TagH"/>
    <property type="match status" value="1"/>
</dbReference>
<dbReference type="STRING" id="1461582.BN1048_00360"/>
<keyword evidence="8" id="KW-1133">Transmembrane helix</keyword>
<keyword evidence="2" id="KW-0813">Transport</keyword>
<keyword evidence="3" id="KW-1003">Cell membrane</keyword>
<evidence type="ECO:0000256" key="2">
    <source>
        <dbReference type="ARBA" id="ARBA00022448"/>
    </source>
</evidence>
<keyword evidence="8" id="KW-0812">Transmembrane</keyword>
<gene>
    <name evidence="10" type="primary">tagH_1</name>
    <name evidence="10" type="ORF">BN1048_00360</name>
</gene>
<name>A0A078LVL8_9STAP</name>
<evidence type="ECO:0000256" key="1">
    <source>
        <dbReference type="ARBA" id="ARBA00005417"/>
    </source>
</evidence>
<dbReference type="InterPro" id="IPR050683">
    <property type="entry name" value="Bact_Polysacc_Export_ATP-bd"/>
</dbReference>